<dbReference type="Proteomes" id="UP001300096">
    <property type="component" value="Unassembled WGS sequence"/>
</dbReference>
<dbReference type="EMBL" id="JAHWXN010000001">
    <property type="protein sequence ID" value="MCK2034941.1"/>
    <property type="molecule type" value="Genomic_DNA"/>
</dbReference>
<evidence type="ECO:0000256" key="1">
    <source>
        <dbReference type="ARBA" id="ARBA00008853"/>
    </source>
</evidence>
<gene>
    <name evidence="3" type="ORF">KZC51_02220</name>
</gene>
<evidence type="ECO:0000313" key="4">
    <source>
        <dbReference type="Proteomes" id="UP001300096"/>
    </source>
</evidence>
<feature type="domain" description="SMP-30/Gluconolactonase/LRE-like region" evidence="2">
    <location>
        <begin position="18"/>
        <end position="256"/>
    </location>
</feature>
<comment type="caution">
    <text evidence="3">The sequence shown here is derived from an EMBL/GenBank/DDBJ whole genome shotgun (WGS) entry which is preliminary data.</text>
</comment>
<protein>
    <submittedName>
        <fullName evidence="3">SMP-30/gluconolactonase/LRE family protein</fullName>
    </submittedName>
</protein>
<comment type="similarity">
    <text evidence="1">Belongs to the SMP-30/CGR1 family.</text>
</comment>
<dbReference type="Gene3D" id="2.120.10.30">
    <property type="entry name" value="TolB, C-terminal domain"/>
    <property type="match status" value="1"/>
</dbReference>
<dbReference type="Pfam" id="PF08450">
    <property type="entry name" value="SGL"/>
    <property type="match status" value="1"/>
</dbReference>
<name>A0ABT0FA43_9MICO</name>
<dbReference type="PANTHER" id="PTHR10907">
    <property type="entry name" value="REGUCALCIN"/>
    <property type="match status" value="1"/>
</dbReference>
<dbReference type="InterPro" id="IPR011042">
    <property type="entry name" value="6-blade_b-propeller_TolB-like"/>
</dbReference>
<dbReference type="InterPro" id="IPR005511">
    <property type="entry name" value="SMP-30"/>
</dbReference>
<dbReference type="PRINTS" id="PR01790">
    <property type="entry name" value="SMP30FAMILY"/>
</dbReference>
<dbReference type="PANTHER" id="PTHR10907:SF47">
    <property type="entry name" value="REGUCALCIN"/>
    <property type="match status" value="1"/>
</dbReference>
<evidence type="ECO:0000259" key="2">
    <source>
        <dbReference type="Pfam" id="PF08450"/>
    </source>
</evidence>
<keyword evidence="4" id="KW-1185">Reference proteome</keyword>
<dbReference type="RefSeq" id="WP_247628393.1">
    <property type="nucleotide sequence ID" value="NZ_JAHWXN010000001.1"/>
</dbReference>
<dbReference type="InterPro" id="IPR013658">
    <property type="entry name" value="SGL"/>
</dbReference>
<evidence type="ECO:0000313" key="3">
    <source>
        <dbReference type="EMBL" id="MCK2034941.1"/>
    </source>
</evidence>
<organism evidence="3 4">
    <name type="scientific">Microbacterium croceum</name>
    <dbReference type="NCBI Taxonomy" id="2851645"/>
    <lineage>
        <taxon>Bacteria</taxon>
        <taxon>Bacillati</taxon>
        <taxon>Actinomycetota</taxon>
        <taxon>Actinomycetes</taxon>
        <taxon>Micrococcales</taxon>
        <taxon>Microbacteriaceae</taxon>
        <taxon>Microbacterium</taxon>
    </lineage>
</organism>
<sequence>MPAHAAPPTALTRPGAAVGESPIWLTEESSLAWIDMPVGRIHVSSTPSGETSTVDLGRYLSAIAPRMEGGWIATTLHGFAWIGRGGDVARELEMLDDRHRMNDACCDPRGRLIAGSTHVESVDGAGSLHLLDGDGTVTTIWDGLTLPNGMAWSANGKTLYLADSLRSQIVAFEMDDRGLPQRADTIAEFAPGDGLPDGLCLDEEGCLWVAMWDGGAVVRLDPDGDVMRRVALPVFRPTSCAFGGRDGDVLFVTTATAERWTHPLDGAVLAIDDTGVRGDARPPFRG</sequence>
<accession>A0ABT0FA43</accession>
<proteinExistence type="inferred from homology"/>
<reference evidence="3 4" key="1">
    <citation type="submission" date="2021-06" db="EMBL/GenBank/DDBJ databases">
        <title>Genome-based taxonomic framework of Microbacterium strains isolated from marine environment, the description of four new species and reclassification of four preexisting species.</title>
        <authorList>
            <person name="Lee S.D."/>
            <person name="Kim S.-M."/>
            <person name="Byeon Y.-S."/>
            <person name="Yang H.L."/>
            <person name="Kim I.S."/>
        </authorList>
    </citation>
    <scope>NUCLEOTIDE SEQUENCE [LARGE SCALE GENOMIC DNA]</scope>
    <source>
        <strain evidence="3 4">SSW1-49</strain>
    </source>
</reference>
<dbReference type="SUPFAM" id="SSF63829">
    <property type="entry name" value="Calcium-dependent phosphotriesterase"/>
    <property type="match status" value="1"/>
</dbReference>